<dbReference type="STRING" id="523843.SAMN06264941_0059"/>
<dbReference type="Proteomes" id="UP000185713">
    <property type="component" value="Unassembled WGS sequence"/>
</dbReference>
<dbReference type="AlphaFoldDB" id="A0A1L9C6S0"/>
<sequence>MKSKGIRIAALLMVMLVVSMFSVVPAMACVPGGTCGEKTCDDNIMMGEPVELKGNDRDELLDKALADKAIISLKEELKEEGFEQKDVETYSLEITAEDGSVVDAKVSTFKFEDADGNIDGLNYAYNDQTGESLAVRGVTDCGTCLTRILIYGIGCSAVCVSGGVLTMGALCVACLAAAAYDSLCPCYLCGCSEGFEDACEMAETHC</sequence>
<dbReference type="RefSeq" id="WP_072357844.1">
    <property type="nucleotide sequence ID" value="NZ_FXBN01000001.1"/>
</dbReference>
<reference evidence="3" key="3">
    <citation type="submission" date="2017-04" db="EMBL/GenBank/DDBJ databases">
        <authorList>
            <person name="Afonso C.L."/>
            <person name="Miller P.J."/>
            <person name="Scott M.A."/>
            <person name="Spackman E."/>
            <person name="Goraichik I."/>
            <person name="Dimitrov K.M."/>
            <person name="Suarez D.L."/>
            <person name="Swayne D.E."/>
        </authorList>
    </citation>
    <scope>NUCLEOTIDE SEQUENCE [LARGE SCALE GENOMIC DNA]</scope>
    <source>
        <strain evidence="3">FDF-1</strain>
    </source>
</reference>
<name>A0A1L9C6S0_9EURY</name>
<evidence type="ECO:0000313" key="4">
    <source>
        <dbReference type="Proteomes" id="UP000185713"/>
    </source>
</evidence>
<gene>
    <name evidence="2" type="ORF">EFE41_06945</name>
    <name evidence="1" type="ORF">MPF_0058</name>
    <name evidence="3" type="ORF">SAMN06264941_0059</name>
</gene>
<accession>A0A1L9C6S0</accession>
<proteinExistence type="predicted"/>
<dbReference type="Proteomes" id="UP000278252">
    <property type="component" value="Unassembled WGS sequence"/>
</dbReference>
<evidence type="ECO:0000313" key="5">
    <source>
        <dbReference type="Proteomes" id="UP000193969"/>
    </source>
</evidence>
<reference evidence="1 4" key="1">
    <citation type="submission" date="2014-12" db="EMBL/GenBank/DDBJ databases">
        <title>The genome sequence of Methanohalophilus portucalensis strain FDF1.</title>
        <authorList>
            <person name="Lai M.-C."/>
            <person name="Lai S.-J."/>
        </authorList>
    </citation>
    <scope>NUCLEOTIDE SEQUENCE [LARGE SCALE GENOMIC DNA]</scope>
    <source>
        <strain evidence="1 4">FDF-1</strain>
    </source>
</reference>
<reference evidence="2 6" key="4">
    <citation type="submission" date="2018-10" db="EMBL/GenBank/DDBJ databases">
        <title>Cultivation of a novel Methanohalophilus strain from Kebrit Deep of the Red Sea and a genomic comparison of members of the genus Methanohalophilus.</title>
        <authorList>
            <person name="Guan Y."/>
            <person name="Ngugi D.K."/>
            <person name="Stingl U."/>
        </authorList>
    </citation>
    <scope>NUCLEOTIDE SEQUENCE [LARGE SCALE GENOMIC DNA]</scope>
    <source>
        <strain evidence="2 6">DSM 7471</strain>
    </source>
</reference>
<dbReference type="EMBL" id="RJJH01000011">
    <property type="protein sequence ID" value="RNI11283.1"/>
    <property type="molecule type" value="Genomic_DNA"/>
</dbReference>
<evidence type="ECO:0000313" key="2">
    <source>
        <dbReference type="EMBL" id="RNI11283.1"/>
    </source>
</evidence>
<evidence type="ECO:0000313" key="6">
    <source>
        <dbReference type="Proteomes" id="UP000278252"/>
    </source>
</evidence>
<reference evidence="5" key="2">
    <citation type="submission" date="2017-04" db="EMBL/GenBank/DDBJ databases">
        <authorList>
            <person name="Varghese N."/>
            <person name="Submissions S."/>
        </authorList>
    </citation>
    <scope>NUCLEOTIDE SEQUENCE [LARGE SCALE GENOMIC DNA]</scope>
    <source>
        <strain evidence="5">FDF-1</strain>
    </source>
</reference>
<dbReference type="Proteomes" id="UP000193969">
    <property type="component" value="Unassembled WGS sequence"/>
</dbReference>
<dbReference type="EMBL" id="JWTK01000001">
    <property type="protein sequence ID" value="OJH50270.1"/>
    <property type="molecule type" value="Genomic_DNA"/>
</dbReference>
<dbReference type="EMBL" id="FXBN01000001">
    <property type="protein sequence ID" value="SMH28586.1"/>
    <property type="molecule type" value="Genomic_DNA"/>
</dbReference>
<evidence type="ECO:0000313" key="1">
    <source>
        <dbReference type="EMBL" id="OJH50270.1"/>
    </source>
</evidence>
<evidence type="ECO:0000313" key="3">
    <source>
        <dbReference type="EMBL" id="SMH28586.1"/>
    </source>
</evidence>
<dbReference type="OrthoDB" id="373726at2157"/>
<keyword evidence="5" id="KW-1185">Reference proteome</keyword>
<organism evidence="1 4">
    <name type="scientific">Methanohalophilus portucalensis FDF-1</name>
    <dbReference type="NCBI Taxonomy" id="523843"/>
    <lineage>
        <taxon>Archaea</taxon>
        <taxon>Methanobacteriati</taxon>
        <taxon>Methanobacteriota</taxon>
        <taxon>Stenosarchaea group</taxon>
        <taxon>Methanomicrobia</taxon>
        <taxon>Methanosarcinales</taxon>
        <taxon>Methanosarcinaceae</taxon>
        <taxon>Methanohalophilus</taxon>
    </lineage>
</organism>
<protein>
    <submittedName>
        <fullName evidence="1">Uncharacterized protein</fullName>
    </submittedName>
</protein>